<evidence type="ECO:0000256" key="5">
    <source>
        <dbReference type="ARBA" id="ARBA00022958"/>
    </source>
</evidence>
<keyword evidence="3" id="KW-0633">Potassium transport</keyword>
<comment type="similarity">
    <text evidence="9">Belongs to the monovalent cation:proton antiporter 2 (CPA2) transporter (TC 2.A.37) family. CHX (TC 2.A.37.4) subfamily.</text>
</comment>
<dbReference type="Proteomes" id="UP001151529">
    <property type="component" value="Chromosome 4"/>
</dbReference>
<keyword evidence="2" id="KW-0813">Transport</keyword>
<feature type="transmembrane region" description="Helical" evidence="10">
    <location>
        <begin position="259"/>
        <end position="281"/>
    </location>
</feature>
<comment type="caution">
    <text evidence="14">The sequence shown here is derived from an EMBL/GenBank/DDBJ whole genome shotgun (WGS) entry which is preliminary data.</text>
</comment>
<dbReference type="Pfam" id="PF00999">
    <property type="entry name" value="Na_H_Exchanger"/>
    <property type="match status" value="1"/>
</dbReference>
<dbReference type="InterPro" id="IPR006153">
    <property type="entry name" value="Cation/H_exchanger_TM"/>
</dbReference>
<dbReference type="EMBL" id="JAPFFL010000008">
    <property type="protein sequence ID" value="KAJ6707708.1"/>
    <property type="molecule type" value="Genomic_DNA"/>
</dbReference>
<dbReference type="AlphaFoldDB" id="A0A9Q0QJ74"/>
<keyword evidence="5" id="KW-0630">Potassium</keyword>
<keyword evidence="8 10" id="KW-0472">Membrane</keyword>
<dbReference type="InterPro" id="IPR057291">
    <property type="entry name" value="CHX17_2nd"/>
</dbReference>
<evidence type="ECO:0000256" key="4">
    <source>
        <dbReference type="ARBA" id="ARBA00022692"/>
    </source>
</evidence>
<dbReference type="PANTHER" id="PTHR32468">
    <property type="entry name" value="CATION/H + ANTIPORTER"/>
    <property type="match status" value="1"/>
</dbReference>
<feature type="transmembrane region" description="Helical" evidence="10">
    <location>
        <begin position="21"/>
        <end position="43"/>
    </location>
</feature>
<evidence type="ECO:0000256" key="3">
    <source>
        <dbReference type="ARBA" id="ARBA00022538"/>
    </source>
</evidence>
<dbReference type="Gene3D" id="1.20.1530.20">
    <property type="match status" value="1"/>
</dbReference>
<dbReference type="OrthoDB" id="2687058at2759"/>
<feature type="transmembrane region" description="Helical" evidence="10">
    <location>
        <begin position="126"/>
        <end position="146"/>
    </location>
</feature>
<accession>A0A9Q0QJ74</accession>
<dbReference type="GO" id="GO:0015297">
    <property type="term" value="F:antiporter activity"/>
    <property type="evidence" value="ECO:0007669"/>
    <property type="project" value="InterPro"/>
</dbReference>
<reference evidence="14" key="2">
    <citation type="journal article" date="2023" name="Int. J. Mol. Sci.">
        <title>De Novo Assembly and Annotation of 11 Diverse Shrub Willow (Salix) Genomes Reveals Novel Gene Organization in Sex-Linked Regions.</title>
        <authorList>
            <person name="Hyden B."/>
            <person name="Feng K."/>
            <person name="Yates T.B."/>
            <person name="Jawdy S."/>
            <person name="Cereghino C."/>
            <person name="Smart L.B."/>
            <person name="Muchero W."/>
        </authorList>
    </citation>
    <scope>NUCLEOTIDE SEQUENCE [LARGE SCALE GENOMIC DNA]</scope>
    <source>
        <tissue evidence="14">Shoot tip</tissue>
    </source>
</reference>
<sequence length="739" mass="80863">MQLAATIFVTRAVYYLLRPLAVPRIFTDFLGGVLMGPTALGLFPMFHSMFPLRSIGTVETVAYWALCCHLFLIGLEFDMSVIANLTRTSKKAIHIAIAGVLFPLITGIGLFFLMNQVPGGEYNPAGSVYIGLSMAVTGYPIVARVLKDVKLLHSDIVARVLKDVKLLHSDIGRMAMSASLVTDLISWILVIIGIAFSNHTIGGALVAVLSTAGFVLILLYRIVTDVLGTNSIVGAFIFGLIMPNRILAEAFLDKFEDFVTGYLLPLFFTICGLRIDIWSLFHNKAYLAIGSVFVNKRDYTVMAIAILLMTGAVAPVTASIYRPAKHISHYKRRTIQKGRQGGELRILACFQNFRNVSGMISLIDSSNATRESPLTVFALHLVELTGRASAMLIVHSTGKSSSSTKHGRKNSHSEKIVAALETYQTLNDSVNIQVLTAMSPQASMHEDICSLAEEKHPALLVIPFHKLPSKDGKLEDEDNTIFRGVNLNVLANAPCSVGIFVDRGFGVSENGESSLTMRQILVLFVGGPDDREALAYAWRMGGTEGIGLTVVRFLPGDQVEEIEPVDLPVGEAQKMIASDSFVDRNRKLDDEYVNEFRLKTAGEQSVSYQEKVVNNDEEMVSALQEMHHIYDLYVVGRGEGIVSPLTASLADWCEYPELGPVGDLLITSSFAQGSVLVVQQYAAGSKDGTTIADMLSAEISPHGSRHFSNWQHSSLEDGGLEMEPFAQNKRKEDVEHRAN</sequence>
<dbReference type="GO" id="GO:0006813">
    <property type="term" value="P:potassium ion transport"/>
    <property type="evidence" value="ECO:0007669"/>
    <property type="project" value="UniProtKB-KW"/>
</dbReference>
<evidence type="ECO:0000256" key="1">
    <source>
        <dbReference type="ARBA" id="ARBA00004141"/>
    </source>
</evidence>
<evidence type="ECO:0000256" key="7">
    <source>
        <dbReference type="ARBA" id="ARBA00023065"/>
    </source>
</evidence>
<gene>
    <name evidence="14" type="ORF">OIU85_028018</name>
</gene>
<keyword evidence="4 10" id="KW-0812">Transmembrane</keyword>
<dbReference type="Pfam" id="PF23256">
    <property type="entry name" value="CHX17_2nd"/>
    <property type="match status" value="1"/>
</dbReference>
<comment type="subcellular location">
    <subcellularLocation>
        <location evidence="1">Membrane</location>
        <topology evidence="1">Multi-pass membrane protein</topology>
    </subcellularLocation>
</comment>
<feature type="transmembrane region" description="Helical" evidence="10">
    <location>
        <begin position="92"/>
        <end position="114"/>
    </location>
</feature>
<feature type="domain" description="Cation/H(+) antiporter C-terminal" evidence="13">
    <location>
        <begin position="520"/>
        <end position="682"/>
    </location>
</feature>
<protein>
    <submittedName>
        <fullName evidence="14">CATION/H + ANTIPORTER</fullName>
    </submittedName>
</protein>
<keyword evidence="15" id="KW-1185">Reference proteome</keyword>
<dbReference type="Gene3D" id="3.40.50.12370">
    <property type="match status" value="1"/>
</dbReference>
<keyword evidence="7" id="KW-0406">Ion transport</keyword>
<dbReference type="InterPro" id="IPR057290">
    <property type="entry name" value="CHX17_C"/>
</dbReference>
<dbReference type="InterPro" id="IPR038770">
    <property type="entry name" value="Na+/solute_symporter_sf"/>
</dbReference>
<feature type="domain" description="Cation/H+ exchanger transmembrane" evidence="11">
    <location>
        <begin position="10"/>
        <end position="218"/>
    </location>
</feature>
<evidence type="ECO:0000256" key="9">
    <source>
        <dbReference type="ARBA" id="ARBA00038341"/>
    </source>
</evidence>
<name>A0A9Q0QJ74_SALVM</name>
<evidence type="ECO:0000256" key="8">
    <source>
        <dbReference type="ARBA" id="ARBA00023136"/>
    </source>
</evidence>
<dbReference type="PANTHER" id="PTHR32468:SF68">
    <property type="entry name" value="CATION_H+ EXCHANGER DOMAIN-CONTAINING PROTEIN"/>
    <property type="match status" value="1"/>
</dbReference>
<evidence type="ECO:0000256" key="6">
    <source>
        <dbReference type="ARBA" id="ARBA00022989"/>
    </source>
</evidence>
<dbReference type="Pfam" id="PF23259">
    <property type="entry name" value="CHX17_C"/>
    <property type="match status" value="1"/>
</dbReference>
<evidence type="ECO:0000259" key="12">
    <source>
        <dbReference type="Pfam" id="PF23256"/>
    </source>
</evidence>
<feature type="domain" description="Cation/H(+) antiporter central" evidence="12">
    <location>
        <begin position="374"/>
        <end position="507"/>
    </location>
</feature>
<dbReference type="InterPro" id="IPR050794">
    <property type="entry name" value="CPA2_transporter"/>
</dbReference>
<evidence type="ECO:0000259" key="13">
    <source>
        <dbReference type="Pfam" id="PF23259"/>
    </source>
</evidence>
<feature type="transmembrane region" description="Helical" evidence="10">
    <location>
        <begin position="63"/>
        <end position="85"/>
    </location>
</feature>
<feature type="transmembrane region" description="Helical" evidence="10">
    <location>
        <begin position="301"/>
        <end position="321"/>
    </location>
</feature>
<dbReference type="GO" id="GO:0006885">
    <property type="term" value="P:regulation of pH"/>
    <property type="evidence" value="ECO:0007669"/>
    <property type="project" value="TreeGrafter"/>
</dbReference>
<evidence type="ECO:0000313" key="15">
    <source>
        <dbReference type="Proteomes" id="UP001151529"/>
    </source>
</evidence>
<organism evidence="14 15">
    <name type="scientific">Salix viminalis</name>
    <name type="common">Common osier</name>
    <name type="synonym">Basket willow</name>
    <dbReference type="NCBI Taxonomy" id="40686"/>
    <lineage>
        <taxon>Eukaryota</taxon>
        <taxon>Viridiplantae</taxon>
        <taxon>Streptophyta</taxon>
        <taxon>Embryophyta</taxon>
        <taxon>Tracheophyta</taxon>
        <taxon>Spermatophyta</taxon>
        <taxon>Magnoliopsida</taxon>
        <taxon>eudicotyledons</taxon>
        <taxon>Gunneridae</taxon>
        <taxon>Pentapetalae</taxon>
        <taxon>rosids</taxon>
        <taxon>fabids</taxon>
        <taxon>Malpighiales</taxon>
        <taxon>Salicaceae</taxon>
        <taxon>Saliceae</taxon>
        <taxon>Salix</taxon>
    </lineage>
</organism>
<evidence type="ECO:0000313" key="14">
    <source>
        <dbReference type="EMBL" id="KAJ6707708.1"/>
    </source>
</evidence>
<dbReference type="GO" id="GO:1902600">
    <property type="term" value="P:proton transmembrane transport"/>
    <property type="evidence" value="ECO:0007669"/>
    <property type="project" value="InterPro"/>
</dbReference>
<dbReference type="GO" id="GO:0016020">
    <property type="term" value="C:membrane"/>
    <property type="evidence" value="ECO:0007669"/>
    <property type="project" value="UniProtKB-SubCell"/>
</dbReference>
<evidence type="ECO:0000259" key="11">
    <source>
        <dbReference type="Pfam" id="PF00999"/>
    </source>
</evidence>
<feature type="transmembrane region" description="Helical" evidence="10">
    <location>
        <begin position="227"/>
        <end position="247"/>
    </location>
</feature>
<feature type="transmembrane region" description="Helical" evidence="10">
    <location>
        <begin position="201"/>
        <end position="220"/>
    </location>
</feature>
<feature type="transmembrane region" description="Helical" evidence="10">
    <location>
        <begin position="175"/>
        <end position="195"/>
    </location>
</feature>
<evidence type="ECO:0000256" key="10">
    <source>
        <dbReference type="SAM" id="Phobius"/>
    </source>
</evidence>
<keyword evidence="6 10" id="KW-1133">Transmembrane helix</keyword>
<dbReference type="GO" id="GO:0012505">
    <property type="term" value="C:endomembrane system"/>
    <property type="evidence" value="ECO:0007669"/>
    <property type="project" value="TreeGrafter"/>
</dbReference>
<evidence type="ECO:0000256" key="2">
    <source>
        <dbReference type="ARBA" id="ARBA00022448"/>
    </source>
</evidence>
<proteinExistence type="inferred from homology"/>
<reference evidence="14" key="1">
    <citation type="submission" date="2022-11" db="EMBL/GenBank/DDBJ databases">
        <authorList>
            <person name="Hyden B.L."/>
            <person name="Feng K."/>
            <person name="Yates T."/>
            <person name="Jawdy S."/>
            <person name="Smart L.B."/>
            <person name="Muchero W."/>
        </authorList>
    </citation>
    <scope>NUCLEOTIDE SEQUENCE</scope>
    <source>
        <tissue evidence="14">Shoot tip</tissue>
    </source>
</reference>